<accession>A0A8T0MI31</accession>
<name>A0A8T0MI31_PANVG</name>
<sequence length="97" mass="11089">MHLSNSQQTSLRMGYIYEKDIYTNQIFRIYGQAWPKKSLSSKVPKKSLSSKVPKKSLSSKVSIRRAAANASCLRKHGCVYIGVQELNLMQRNLLQKE</sequence>
<evidence type="ECO:0000313" key="2">
    <source>
        <dbReference type="Proteomes" id="UP000823388"/>
    </source>
</evidence>
<dbReference type="AlphaFoldDB" id="A0A8T0MI31"/>
<evidence type="ECO:0000313" key="1">
    <source>
        <dbReference type="EMBL" id="KAG2536645.1"/>
    </source>
</evidence>
<keyword evidence="2" id="KW-1185">Reference proteome</keyword>
<reference evidence="1" key="1">
    <citation type="submission" date="2020-05" db="EMBL/GenBank/DDBJ databases">
        <title>WGS assembly of Panicum virgatum.</title>
        <authorList>
            <person name="Lovell J.T."/>
            <person name="Jenkins J."/>
            <person name="Shu S."/>
            <person name="Juenger T.E."/>
            <person name="Schmutz J."/>
        </authorList>
    </citation>
    <scope>NUCLEOTIDE SEQUENCE</scope>
    <source>
        <strain evidence="1">AP13</strain>
    </source>
</reference>
<dbReference type="Proteomes" id="UP000823388">
    <property type="component" value="Chromosome 9N"/>
</dbReference>
<comment type="caution">
    <text evidence="1">The sequence shown here is derived from an EMBL/GenBank/DDBJ whole genome shotgun (WGS) entry which is preliminary data.</text>
</comment>
<dbReference type="EMBL" id="CM029054">
    <property type="protein sequence ID" value="KAG2536645.1"/>
    <property type="molecule type" value="Genomic_DNA"/>
</dbReference>
<gene>
    <name evidence="1" type="ORF">PVAP13_9NG210200</name>
</gene>
<proteinExistence type="predicted"/>
<organism evidence="1 2">
    <name type="scientific">Panicum virgatum</name>
    <name type="common">Blackwell switchgrass</name>
    <dbReference type="NCBI Taxonomy" id="38727"/>
    <lineage>
        <taxon>Eukaryota</taxon>
        <taxon>Viridiplantae</taxon>
        <taxon>Streptophyta</taxon>
        <taxon>Embryophyta</taxon>
        <taxon>Tracheophyta</taxon>
        <taxon>Spermatophyta</taxon>
        <taxon>Magnoliopsida</taxon>
        <taxon>Liliopsida</taxon>
        <taxon>Poales</taxon>
        <taxon>Poaceae</taxon>
        <taxon>PACMAD clade</taxon>
        <taxon>Panicoideae</taxon>
        <taxon>Panicodae</taxon>
        <taxon>Paniceae</taxon>
        <taxon>Panicinae</taxon>
        <taxon>Panicum</taxon>
        <taxon>Panicum sect. Hiantes</taxon>
    </lineage>
</organism>
<protein>
    <submittedName>
        <fullName evidence="1">Uncharacterized protein</fullName>
    </submittedName>
</protein>